<organism evidence="1 2">
    <name type="scientific">Sinosporangium siamense</name>
    <dbReference type="NCBI Taxonomy" id="1367973"/>
    <lineage>
        <taxon>Bacteria</taxon>
        <taxon>Bacillati</taxon>
        <taxon>Actinomycetota</taxon>
        <taxon>Actinomycetes</taxon>
        <taxon>Streptosporangiales</taxon>
        <taxon>Streptosporangiaceae</taxon>
        <taxon>Sinosporangium</taxon>
    </lineage>
</organism>
<comment type="caution">
    <text evidence="1">The sequence shown here is derived from an EMBL/GenBank/DDBJ whole genome shotgun (WGS) entry which is preliminary data.</text>
</comment>
<sequence length="390" mass="43543">MSKRKPAAPPRPLAPGDVVAAYSRHLDEWTAAQIIRLDPATQTAAVLDLTWSGPEPSSLSDLGDVAPLALTHHTWNGTLSYCNKEWLLPRSHKVIGTIPPLLDQPADMWGSGWHLGLQLAYQRRWDNGIREDPVGSWRAAYTGETLNEFFGRSAEPRSEVKHLSVREVDSLDCERLVRCFPALTDLDLYGRLGTLTAAHSLNGLASLRRIGIVDLFGMTKDDRLTPSRVPELESVKLHGIPAEYASVMRTTWNPEIPKGVLVSVIGVRTPEWVEENRNNPLRDWDGRDGIGGATYKKSVAEYKTTRRSILKTLAEDPAGLWPARLEEIGRAYGEAFNALDHRAGFIMTVEREELYEALDHIMAEAETLQGLDLRDAREHLFSGVDATRDW</sequence>
<protein>
    <submittedName>
        <fullName evidence="1">Uncharacterized protein</fullName>
    </submittedName>
</protein>
<proteinExistence type="predicted"/>
<gene>
    <name evidence="1" type="ORF">Ssi02_45690</name>
</gene>
<evidence type="ECO:0000313" key="2">
    <source>
        <dbReference type="Proteomes" id="UP000606172"/>
    </source>
</evidence>
<dbReference type="EMBL" id="BOOW01000029">
    <property type="protein sequence ID" value="GII94338.1"/>
    <property type="molecule type" value="Genomic_DNA"/>
</dbReference>
<dbReference type="RefSeq" id="WP_204028717.1">
    <property type="nucleotide sequence ID" value="NZ_BOOW01000029.1"/>
</dbReference>
<dbReference type="Proteomes" id="UP000606172">
    <property type="component" value="Unassembled WGS sequence"/>
</dbReference>
<reference evidence="1" key="1">
    <citation type="submission" date="2021-01" db="EMBL/GenBank/DDBJ databases">
        <title>Whole genome shotgun sequence of Sinosporangium siamense NBRC 109515.</title>
        <authorList>
            <person name="Komaki H."/>
            <person name="Tamura T."/>
        </authorList>
    </citation>
    <scope>NUCLEOTIDE SEQUENCE</scope>
    <source>
        <strain evidence="1">NBRC 109515</strain>
    </source>
</reference>
<evidence type="ECO:0000313" key="1">
    <source>
        <dbReference type="EMBL" id="GII94338.1"/>
    </source>
</evidence>
<keyword evidence="2" id="KW-1185">Reference proteome</keyword>
<dbReference type="AlphaFoldDB" id="A0A919V8D4"/>
<accession>A0A919V8D4</accession>
<name>A0A919V8D4_9ACTN</name>